<sequence>MDKKYQVFISSTFTDMKAERQAAVEAILNAGHIPAGMELFSASDKKQIEVIKGWIDRSDIFMLILGGRYGSVDPESGKSYIQQEYEYAVARGKPFFALYLTEAAIAKKAAGELGLKATERDDTKAYIAFRDQVKNRLCAEVEDVKDIKINVPNSIRDLAAANKLEGWMRASNVESLAPLMDQLASLRAENARLADELNKPKAEATMLSRFTGDFSEKSLDAEVKLHLEVDILAQGMIGARHQWVTTYREILTMIGPSLLSEPFEASVHAYLGKLLRERMPHFDSIKMLESSFQELKMKLAGFGVVNLTSDDRKIRWTLTENGKSLLVKVHAPL</sequence>
<dbReference type="RefSeq" id="WP_266258351.1">
    <property type="nucleotide sequence ID" value="NZ_JAMXWF010000011.1"/>
</dbReference>
<evidence type="ECO:0000313" key="5">
    <source>
        <dbReference type="Proteomes" id="UP001242288"/>
    </source>
</evidence>
<dbReference type="InterPro" id="IPR025139">
    <property type="entry name" value="DUF4062"/>
</dbReference>
<dbReference type="Proteomes" id="UP001242288">
    <property type="component" value="Unassembled WGS sequence"/>
</dbReference>
<keyword evidence="4" id="KW-1185">Reference proteome</keyword>
<reference evidence="3" key="1">
    <citation type="submission" date="2022-06" db="EMBL/GenBank/DDBJ databases">
        <title>PHB producers.</title>
        <authorList>
            <person name="Besaury L."/>
        </authorList>
    </citation>
    <scope>NUCLEOTIDE SEQUENCE</scope>
    <source>
        <strain evidence="3 4">SEWS6</strain>
    </source>
</reference>
<accession>A0AAP5EWJ5</accession>
<name>A0AAP5EWJ5_9BURK</name>
<comment type="caution">
    <text evidence="3">The sequence shown here is derived from an EMBL/GenBank/DDBJ whole genome shotgun (WGS) entry which is preliminary data.</text>
</comment>
<dbReference type="EMBL" id="JAPKHW010000011">
    <property type="protein sequence ID" value="MCX4146766.1"/>
    <property type="molecule type" value="Genomic_DNA"/>
</dbReference>
<evidence type="ECO:0000259" key="1">
    <source>
        <dbReference type="Pfam" id="PF13271"/>
    </source>
</evidence>
<organism evidence="3 5">
    <name type="scientific">Paraburkholderia madseniana</name>
    <dbReference type="NCBI Taxonomy" id="2599607"/>
    <lineage>
        <taxon>Bacteria</taxon>
        <taxon>Pseudomonadati</taxon>
        <taxon>Pseudomonadota</taxon>
        <taxon>Betaproteobacteria</taxon>
        <taxon>Burkholderiales</taxon>
        <taxon>Burkholderiaceae</taxon>
        <taxon>Paraburkholderia</taxon>
    </lineage>
</organism>
<gene>
    <name evidence="3" type="ORF">NIE36_15480</name>
    <name evidence="2" type="ORF">OSB80_15515</name>
</gene>
<evidence type="ECO:0000313" key="4">
    <source>
        <dbReference type="Proteomes" id="UP001209412"/>
    </source>
</evidence>
<proteinExistence type="predicted"/>
<dbReference type="EMBL" id="JAMXWF010000011">
    <property type="protein sequence ID" value="MDQ6408592.1"/>
    <property type="molecule type" value="Genomic_DNA"/>
</dbReference>
<evidence type="ECO:0000313" key="2">
    <source>
        <dbReference type="EMBL" id="MCX4146766.1"/>
    </source>
</evidence>
<feature type="domain" description="DUF4062" evidence="1">
    <location>
        <begin position="6"/>
        <end position="88"/>
    </location>
</feature>
<dbReference type="AlphaFoldDB" id="A0AAP5EWJ5"/>
<evidence type="ECO:0000313" key="3">
    <source>
        <dbReference type="EMBL" id="MDQ6408592.1"/>
    </source>
</evidence>
<dbReference type="Pfam" id="PF13271">
    <property type="entry name" value="DUF4062"/>
    <property type="match status" value="1"/>
</dbReference>
<dbReference type="Proteomes" id="UP001209412">
    <property type="component" value="Unassembled WGS sequence"/>
</dbReference>
<protein>
    <submittedName>
        <fullName evidence="3">DUF4062 domain-containing protein</fullName>
    </submittedName>
</protein>